<evidence type="ECO:0000256" key="4">
    <source>
        <dbReference type="ARBA" id="ARBA00023004"/>
    </source>
</evidence>
<proteinExistence type="predicted"/>
<evidence type="ECO:0000313" key="7">
    <source>
        <dbReference type="EMBL" id="EMZ23520.1"/>
    </source>
</evidence>
<feature type="domain" description="Radical SAM core" evidence="6">
    <location>
        <begin position="11"/>
        <end position="260"/>
    </location>
</feature>
<evidence type="ECO:0000256" key="2">
    <source>
        <dbReference type="ARBA" id="ARBA00022691"/>
    </source>
</evidence>
<comment type="caution">
    <text evidence="7">The sequence shown here is derived from an EMBL/GenBank/DDBJ whole genome shotgun (WGS) entry which is preliminary data.</text>
</comment>
<dbReference type="InterPro" id="IPR007197">
    <property type="entry name" value="rSAM"/>
</dbReference>
<evidence type="ECO:0000256" key="1">
    <source>
        <dbReference type="ARBA" id="ARBA00001966"/>
    </source>
</evidence>
<gene>
    <name evidence="7" type="ORF">C823_03540</name>
</gene>
<keyword evidence="3" id="KW-0479">Metal-binding</keyword>
<dbReference type="PANTHER" id="PTHR43409">
    <property type="entry name" value="ANAEROBIC MAGNESIUM-PROTOPORPHYRIN IX MONOMETHYL ESTER CYCLASE-RELATED"/>
    <property type="match status" value="1"/>
</dbReference>
<dbReference type="eggNOG" id="COG1032">
    <property type="taxonomic scope" value="Bacteria"/>
</dbReference>
<dbReference type="InterPro" id="IPR006638">
    <property type="entry name" value="Elp3/MiaA/NifB-like_rSAM"/>
</dbReference>
<dbReference type="PROSITE" id="PS51918">
    <property type="entry name" value="RADICAL_SAM"/>
    <property type="match status" value="1"/>
</dbReference>
<dbReference type="SFLD" id="SFLDG01095">
    <property type="entry name" value="Uncharacterised_Radical_SAM_Su"/>
    <property type="match status" value="1"/>
</dbReference>
<evidence type="ECO:0000259" key="6">
    <source>
        <dbReference type="PROSITE" id="PS51918"/>
    </source>
</evidence>
<dbReference type="GO" id="GO:0046872">
    <property type="term" value="F:metal ion binding"/>
    <property type="evidence" value="ECO:0007669"/>
    <property type="project" value="UniProtKB-KW"/>
</dbReference>
<dbReference type="OrthoDB" id="9777636at2"/>
<accession>N2ABR0</accession>
<dbReference type="InterPro" id="IPR023404">
    <property type="entry name" value="rSAM_horseshoe"/>
</dbReference>
<dbReference type="HOGENOM" id="CLU_044464_0_0_9"/>
<keyword evidence="4" id="KW-0408">Iron</keyword>
<dbReference type="SFLD" id="SFLDG01082">
    <property type="entry name" value="B12-binding_domain_containing"/>
    <property type="match status" value="1"/>
</dbReference>
<sequence>MHYTGTIWRPPYEATSLLLEVTAGCTHHKCKFCTLYNDLPFKFRMSPLEDVERDLQEAQLWSTDPIAMLTARLQGLPRPERLQRAFLTGANPFVLKYERLIAIAGFIQQYIPSIKTIGCFARITDVTLKSDEELAALHQAGYDGLTIGIETGDDAALQYMNKGYAAADIVKQCQRLDRAGIRYSFFYLVSISGEGRGEIGAKATADVCNQLHPIRIGVNMLTVYPESELYQEIQRGSWKEESEIEKYKEIRTLLENLTIPVQFAALGASNAFQFQGNLPEDQQDLITALNKIIETVKEDDLREYRKSLSHL</sequence>
<protein>
    <recommendedName>
        <fullName evidence="6">Radical SAM core domain-containing protein</fullName>
    </recommendedName>
</protein>
<dbReference type="GO" id="GO:0051536">
    <property type="term" value="F:iron-sulfur cluster binding"/>
    <property type="evidence" value="ECO:0007669"/>
    <property type="project" value="UniProtKB-KW"/>
</dbReference>
<dbReference type="PANTHER" id="PTHR43409:SF4">
    <property type="entry name" value="RADICAL SAM SUPERFAMILY PROTEIN"/>
    <property type="match status" value="1"/>
</dbReference>
<dbReference type="InterPro" id="IPR051198">
    <property type="entry name" value="BchE-like"/>
</dbReference>
<evidence type="ECO:0000313" key="8">
    <source>
        <dbReference type="Proteomes" id="UP000012589"/>
    </source>
</evidence>
<dbReference type="Proteomes" id="UP000012589">
    <property type="component" value="Unassembled WGS sequence"/>
</dbReference>
<name>N2ABR0_9FIRM</name>
<dbReference type="EMBL" id="AQFT01000106">
    <property type="protein sequence ID" value="EMZ23520.1"/>
    <property type="molecule type" value="Genomic_DNA"/>
</dbReference>
<dbReference type="Pfam" id="PF04055">
    <property type="entry name" value="Radical_SAM"/>
    <property type="match status" value="1"/>
</dbReference>
<dbReference type="STRING" id="1235802.C823_03540"/>
<dbReference type="SFLD" id="SFLDS00029">
    <property type="entry name" value="Radical_SAM"/>
    <property type="match status" value="1"/>
</dbReference>
<dbReference type="GO" id="GO:0003824">
    <property type="term" value="F:catalytic activity"/>
    <property type="evidence" value="ECO:0007669"/>
    <property type="project" value="InterPro"/>
</dbReference>
<dbReference type="SMART" id="SM00729">
    <property type="entry name" value="Elp3"/>
    <property type="match status" value="1"/>
</dbReference>
<evidence type="ECO:0000256" key="5">
    <source>
        <dbReference type="ARBA" id="ARBA00023014"/>
    </source>
</evidence>
<keyword evidence="2" id="KW-0949">S-adenosyl-L-methionine</keyword>
<dbReference type="InterPro" id="IPR058240">
    <property type="entry name" value="rSAM_sf"/>
</dbReference>
<dbReference type="Gene3D" id="3.80.30.20">
    <property type="entry name" value="tm_1862 like domain"/>
    <property type="match status" value="1"/>
</dbReference>
<organism evidence="7 8">
    <name type="scientific">Eubacterium plexicaudatum ASF492</name>
    <dbReference type="NCBI Taxonomy" id="1235802"/>
    <lineage>
        <taxon>Bacteria</taxon>
        <taxon>Bacillati</taxon>
        <taxon>Bacillota</taxon>
        <taxon>Clostridia</taxon>
        <taxon>Eubacteriales</taxon>
        <taxon>Eubacteriaceae</taxon>
        <taxon>Eubacterium</taxon>
    </lineage>
</organism>
<dbReference type="AlphaFoldDB" id="N2ABR0"/>
<evidence type="ECO:0000256" key="3">
    <source>
        <dbReference type="ARBA" id="ARBA00022723"/>
    </source>
</evidence>
<comment type="cofactor">
    <cofactor evidence="1">
        <name>[4Fe-4S] cluster</name>
        <dbReference type="ChEBI" id="CHEBI:49883"/>
    </cofactor>
</comment>
<dbReference type="CDD" id="cd01335">
    <property type="entry name" value="Radical_SAM"/>
    <property type="match status" value="1"/>
</dbReference>
<keyword evidence="8" id="KW-1185">Reference proteome</keyword>
<dbReference type="PATRIC" id="fig|1235802.3.peg.3732"/>
<reference evidence="7 8" key="1">
    <citation type="journal article" date="2014" name="Genome Announc.">
        <title>Draft genome sequences of the altered schaedler flora, a defined bacterial community from gnotobiotic mice.</title>
        <authorList>
            <person name="Wannemuehler M.J."/>
            <person name="Overstreet A.M."/>
            <person name="Ward D.V."/>
            <person name="Phillips G.J."/>
        </authorList>
    </citation>
    <scope>NUCLEOTIDE SEQUENCE [LARGE SCALE GENOMIC DNA]</scope>
    <source>
        <strain evidence="7 8">ASF492</strain>
    </source>
</reference>
<dbReference type="SUPFAM" id="SSF102114">
    <property type="entry name" value="Radical SAM enzymes"/>
    <property type="match status" value="1"/>
</dbReference>
<keyword evidence="5" id="KW-0411">Iron-sulfur</keyword>